<evidence type="ECO:0000313" key="5">
    <source>
        <dbReference type="Proteomes" id="UP000324585"/>
    </source>
</evidence>
<protein>
    <submittedName>
        <fullName evidence="4">Myb-like protein L</fullName>
    </submittedName>
</protein>
<feature type="domain" description="HTH myb-type" evidence="3">
    <location>
        <begin position="479"/>
        <end position="533"/>
    </location>
</feature>
<dbReference type="Proteomes" id="UP000324585">
    <property type="component" value="Unassembled WGS sequence"/>
</dbReference>
<feature type="domain" description="Myb-like" evidence="2">
    <location>
        <begin position="479"/>
        <end position="529"/>
    </location>
</feature>
<dbReference type="Gene3D" id="1.10.10.60">
    <property type="entry name" value="Homeodomain-like"/>
    <property type="match status" value="2"/>
</dbReference>
<dbReference type="SMART" id="SM00717">
    <property type="entry name" value="SANT"/>
    <property type="match status" value="2"/>
</dbReference>
<dbReference type="PROSITE" id="PS50090">
    <property type="entry name" value="MYB_LIKE"/>
    <property type="match status" value="2"/>
</dbReference>
<dbReference type="OrthoDB" id="2143914at2759"/>
<dbReference type="PANTHER" id="PTHR45614">
    <property type="entry name" value="MYB PROTEIN-RELATED"/>
    <property type="match status" value="1"/>
</dbReference>
<evidence type="ECO:0000259" key="2">
    <source>
        <dbReference type="PROSITE" id="PS50090"/>
    </source>
</evidence>
<dbReference type="GO" id="GO:0005634">
    <property type="term" value="C:nucleus"/>
    <property type="evidence" value="ECO:0007669"/>
    <property type="project" value="TreeGrafter"/>
</dbReference>
<dbReference type="InterPro" id="IPR050560">
    <property type="entry name" value="MYB_TF"/>
</dbReference>
<reference evidence="5" key="1">
    <citation type="journal article" date="2019" name="Nat. Commun.">
        <title>Expansion of phycobilisome linker gene families in mesophilic red algae.</title>
        <authorList>
            <person name="Lee J."/>
            <person name="Kim D."/>
            <person name="Bhattacharya D."/>
            <person name="Yoon H.S."/>
        </authorList>
    </citation>
    <scope>NUCLEOTIDE SEQUENCE [LARGE SCALE GENOMIC DNA]</scope>
    <source>
        <strain evidence="5">CCMP 1328</strain>
    </source>
</reference>
<dbReference type="GO" id="GO:0000978">
    <property type="term" value="F:RNA polymerase II cis-regulatory region sequence-specific DNA binding"/>
    <property type="evidence" value="ECO:0007669"/>
    <property type="project" value="TreeGrafter"/>
</dbReference>
<dbReference type="SUPFAM" id="SSF46689">
    <property type="entry name" value="Homeodomain-like"/>
    <property type="match status" value="1"/>
</dbReference>
<dbReference type="EMBL" id="VRMN01000010">
    <property type="protein sequence ID" value="KAA8492231.1"/>
    <property type="molecule type" value="Genomic_DNA"/>
</dbReference>
<feature type="domain" description="Myb-like" evidence="2">
    <location>
        <begin position="422"/>
        <end position="478"/>
    </location>
</feature>
<organism evidence="4 5">
    <name type="scientific">Porphyridium purpureum</name>
    <name type="common">Red alga</name>
    <name type="synonym">Porphyridium cruentum</name>
    <dbReference type="NCBI Taxonomy" id="35688"/>
    <lineage>
        <taxon>Eukaryota</taxon>
        <taxon>Rhodophyta</taxon>
        <taxon>Bangiophyceae</taxon>
        <taxon>Porphyridiales</taxon>
        <taxon>Porphyridiaceae</taxon>
        <taxon>Porphyridium</taxon>
    </lineage>
</organism>
<evidence type="ECO:0000313" key="4">
    <source>
        <dbReference type="EMBL" id="KAA8492231.1"/>
    </source>
</evidence>
<keyword evidence="5" id="KW-1185">Reference proteome</keyword>
<gene>
    <name evidence="4" type="ORF">FVE85_3669</name>
</gene>
<accession>A0A5J4YL66</accession>
<dbReference type="PROSITE" id="PS51294">
    <property type="entry name" value="HTH_MYB"/>
    <property type="match status" value="2"/>
</dbReference>
<sequence>MRVSELRTSHGVHLWCIVDKGEDREMAYIDSFRRTEQASRKVRRPARMKQPKHRSFAVLTFEEAMREGQVVLMDHVQNQMESGCRPKMSSQATRAVANSLFMDCLPAVERNAPAEEDGRALVRLYSGNSSMDSESLDTVSASGRSPCPPLGHLHPPPPYPSYAPTAWSHHARRITPMSQYWYQSAPEGTKYRASHEYDDRMTCGSPRDEAAEFMVRERPSYAGGPSYPKTHRMNMMTGQRHLPSPWNAHHHPPMYPANFSPVSAWASEQQMRPHRQPEHHLQHRQFPAVHFQHGYAQAFPPQHTWNHGQGRTSSLQNAQLWNQMQFVEQAASDSRSMFCIRPAVSQVPRPQVVVASIDRSPLRPGNVASFQTGAMQSSNAYIGMSESAQATGESTERGEDRTNGLTLHLRPTQPSRGEHKMKLRTRKSSWSPEEDKLLLAEVQRHGKGVWKLIAREKFSGPRYFRTSGQLRTRYVNQIMPSRSSLIWVEAEDAALLSLHARHGTSWTHIAQLMGTRTENDCKNRFRKLMRQMKQEKRETFKTRTSAPELG</sequence>
<dbReference type="GO" id="GO:0000981">
    <property type="term" value="F:DNA-binding transcription factor activity, RNA polymerase II-specific"/>
    <property type="evidence" value="ECO:0007669"/>
    <property type="project" value="TreeGrafter"/>
</dbReference>
<evidence type="ECO:0000256" key="1">
    <source>
        <dbReference type="SAM" id="MobiDB-lite"/>
    </source>
</evidence>
<dbReference type="InterPro" id="IPR001005">
    <property type="entry name" value="SANT/Myb"/>
</dbReference>
<feature type="region of interest" description="Disordered" evidence="1">
    <location>
        <begin position="389"/>
        <end position="427"/>
    </location>
</feature>
<name>A0A5J4YL66_PORPP</name>
<dbReference type="InterPro" id="IPR017930">
    <property type="entry name" value="Myb_dom"/>
</dbReference>
<evidence type="ECO:0000259" key="3">
    <source>
        <dbReference type="PROSITE" id="PS51294"/>
    </source>
</evidence>
<feature type="domain" description="HTH myb-type" evidence="3">
    <location>
        <begin position="422"/>
        <end position="456"/>
    </location>
</feature>
<dbReference type="CDD" id="cd00167">
    <property type="entry name" value="SANT"/>
    <property type="match status" value="2"/>
</dbReference>
<proteinExistence type="predicted"/>
<dbReference type="Pfam" id="PF00249">
    <property type="entry name" value="Myb_DNA-binding"/>
    <property type="match status" value="2"/>
</dbReference>
<dbReference type="AlphaFoldDB" id="A0A5J4YL66"/>
<comment type="caution">
    <text evidence="4">The sequence shown here is derived from an EMBL/GenBank/DDBJ whole genome shotgun (WGS) entry which is preliminary data.</text>
</comment>
<dbReference type="InterPro" id="IPR009057">
    <property type="entry name" value="Homeodomain-like_sf"/>
</dbReference>